<name>A0A2M7XBN6_9BACT</name>
<dbReference type="EMBL" id="PFWU01000044">
    <property type="protein sequence ID" value="PJA45307.1"/>
    <property type="molecule type" value="Genomic_DNA"/>
</dbReference>
<proteinExistence type="predicted"/>
<accession>A0A2M7XBN6</accession>
<reference evidence="2" key="1">
    <citation type="submission" date="2017-09" db="EMBL/GenBank/DDBJ databases">
        <title>Depth-based differentiation of microbial function through sediment-hosted aquifers and enrichment of novel symbionts in the deep terrestrial subsurface.</title>
        <authorList>
            <person name="Probst A.J."/>
            <person name="Ladd B."/>
            <person name="Jarett J.K."/>
            <person name="Geller-Mcgrath D.E."/>
            <person name="Sieber C.M.K."/>
            <person name="Emerson J.B."/>
            <person name="Anantharaman K."/>
            <person name="Thomas B.C."/>
            <person name="Malmstrom R."/>
            <person name="Stieglmeier M."/>
            <person name="Klingl A."/>
            <person name="Woyke T."/>
            <person name="Ryan C.M."/>
            <person name="Banfield J.F."/>
        </authorList>
    </citation>
    <scope>NUCLEOTIDE SEQUENCE [LARGE SCALE GENOMIC DNA]</scope>
</reference>
<organism evidence="1 2">
    <name type="scientific">Candidatus Uhrbacteria bacterium CG_4_9_14_3_um_filter_50_9</name>
    <dbReference type="NCBI Taxonomy" id="1975035"/>
    <lineage>
        <taxon>Bacteria</taxon>
        <taxon>Candidatus Uhriibacteriota</taxon>
    </lineage>
</organism>
<gene>
    <name evidence="1" type="ORF">CO174_03940</name>
</gene>
<comment type="caution">
    <text evidence="1">The sequence shown here is derived from an EMBL/GenBank/DDBJ whole genome shotgun (WGS) entry which is preliminary data.</text>
</comment>
<dbReference type="Proteomes" id="UP000229385">
    <property type="component" value="Unassembled WGS sequence"/>
</dbReference>
<evidence type="ECO:0000313" key="1">
    <source>
        <dbReference type="EMBL" id="PJA45307.1"/>
    </source>
</evidence>
<sequence length="358" mass="41625">MDHLNWLHQVKRDTPGFLEHMKGSVTPGFYHYSLTGDLFDETEHWGLGNTVFAIKNYYSLGVLDTLKEQERQAMSLFIKSFQRKDGSIIDPVVKREAWVREKLSAIRHKNFRNFFHQQTSRAETRQSISALHLLNERPDLYPKFPNTPEAVVRYLETLRWNHPWGASSHFSHLLFFLAHSEHPQKEQLIDVAIHWINQLQHRENGAWYKGTPPVVQQINGAMKVFTGLRAANRLSFNHAEKLIDLALNAKDNRQACDNFNVIYVLKCAREATQGHYRNDEIQAFALDRLSIYRNYYWPEHGGFSFLPGKANHYYYKSIITKGLPEPDIHGTTLFLWGIAVIAQILEINDQFGFKEFAA</sequence>
<evidence type="ECO:0000313" key="2">
    <source>
        <dbReference type="Proteomes" id="UP000229385"/>
    </source>
</evidence>
<dbReference type="InterPro" id="IPR008930">
    <property type="entry name" value="Terpenoid_cyclase/PrenylTrfase"/>
</dbReference>
<dbReference type="AlphaFoldDB" id="A0A2M7XBN6"/>
<dbReference type="SUPFAM" id="SSF48239">
    <property type="entry name" value="Terpenoid cyclases/Protein prenyltransferases"/>
    <property type="match status" value="1"/>
</dbReference>
<protein>
    <submittedName>
        <fullName evidence="1">Uncharacterized protein</fullName>
    </submittedName>
</protein>